<organism evidence="1 2">
    <name type="scientific">Rhamnusium bicolor</name>
    <dbReference type="NCBI Taxonomy" id="1586634"/>
    <lineage>
        <taxon>Eukaryota</taxon>
        <taxon>Metazoa</taxon>
        <taxon>Ecdysozoa</taxon>
        <taxon>Arthropoda</taxon>
        <taxon>Hexapoda</taxon>
        <taxon>Insecta</taxon>
        <taxon>Pterygota</taxon>
        <taxon>Neoptera</taxon>
        <taxon>Endopterygota</taxon>
        <taxon>Coleoptera</taxon>
        <taxon>Polyphaga</taxon>
        <taxon>Cucujiformia</taxon>
        <taxon>Chrysomeloidea</taxon>
        <taxon>Cerambycidae</taxon>
        <taxon>Lepturinae</taxon>
        <taxon>Rhagiini</taxon>
        <taxon>Rhamnusium</taxon>
    </lineage>
</organism>
<protein>
    <submittedName>
        <fullName evidence="1">Uncharacterized protein</fullName>
    </submittedName>
</protein>
<evidence type="ECO:0000313" key="1">
    <source>
        <dbReference type="EMBL" id="KAJ8934654.1"/>
    </source>
</evidence>
<evidence type="ECO:0000313" key="2">
    <source>
        <dbReference type="Proteomes" id="UP001162156"/>
    </source>
</evidence>
<gene>
    <name evidence="1" type="ORF">NQ314_013253</name>
</gene>
<accession>A0AAV8X7Z6</accession>
<name>A0AAV8X7Z6_9CUCU</name>
<sequence length="95" mass="11389">METLRNRKTKNKIKHNNGNFIEEKEETELISKSHEDGKDYMKLINQERFAKDEGTYNESKRLFRINFEVDFLSVTLFLCGILTRMYKLEQPKNIV</sequence>
<comment type="caution">
    <text evidence="1">The sequence shown here is derived from an EMBL/GenBank/DDBJ whole genome shotgun (WGS) entry which is preliminary data.</text>
</comment>
<proteinExistence type="predicted"/>
<dbReference type="EMBL" id="JANEYF010003692">
    <property type="protein sequence ID" value="KAJ8934654.1"/>
    <property type="molecule type" value="Genomic_DNA"/>
</dbReference>
<reference evidence="1" key="1">
    <citation type="journal article" date="2023" name="Insect Mol. Biol.">
        <title>Genome sequencing provides insights into the evolution of gene families encoding plant cell wall-degrading enzymes in longhorned beetles.</title>
        <authorList>
            <person name="Shin N.R."/>
            <person name="Okamura Y."/>
            <person name="Kirsch R."/>
            <person name="Pauchet Y."/>
        </authorList>
    </citation>
    <scope>NUCLEOTIDE SEQUENCE</scope>
    <source>
        <strain evidence="1">RBIC_L_NR</strain>
    </source>
</reference>
<dbReference type="Proteomes" id="UP001162156">
    <property type="component" value="Unassembled WGS sequence"/>
</dbReference>
<keyword evidence="2" id="KW-1185">Reference proteome</keyword>
<dbReference type="AlphaFoldDB" id="A0AAV8X7Z6"/>